<sequence>MRPHAYRTGLVAVLLAGCAGTGGTGTGGAGTGGAGTGGPASPVPSAVVVPSSPAAAHSLVITAEGDAEIISIVYELDGETSTEGPASLPWRKTVEVPADGRPHRWSLTLTHGSGRATLVATFDGAPAGRSQGAGTGQGTLRVSGSVDA</sequence>
<dbReference type="AlphaFoldDB" id="A0AAE3W6S4"/>
<dbReference type="PROSITE" id="PS51257">
    <property type="entry name" value="PROKAR_LIPOPROTEIN"/>
    <property type="match status" value="1"/>
</dbReference>
<evidence type="ECO:0000313" key="2">
    <source>
        <dbReference type="EMBL" id="MDQ0370584.1"/>
    </source>
</evidence>
<keyword evidence="3" id="KW-1185">Reference proteome</keyword>
<dbReference type="Proteomes" id="UP001240236">
    <property type="component" value="Unassembled WGS sequence"/>
</dbReference>
<protein>
    <submittedName>
        <fullName evidence="2">Uncharacterized protein</fullName>
    </submittedName>
</protein>
<dbReference type="EMBL" id="JAUSUZ010000001">
    <property type="protein sequence ID" value="MDQ0370584.1"/>
    <property type="molecule type" value="Genomic_DNA"/>
</dbReference>
<comment type="caution">
    <text evidence="2">The sequence shown here is derived from an EMBL/GenBank/DDBJ whole genome shotgun (WGS) entry which is preliminary data.</text>
</comment>
<dbReference type="RefSeq" id="WP_307246661.1">
    <property type="nucleotide sequence ID" value="NZ_JAUSUZ010000001.1"/>
</dbReference>
<evidence type="ECO:0000256" key="1">
    <source>
        <dbReference type="SAM" id="MobiDB-lite"/>
    </source>
</evidence>
<gene>
    <name evidence="2" type="ORF">J2S42_007253</name>
</gene>
<reference evidence="2 3" key="1">
    <citation type="submission" date="2023-07" db="EMBL/GenBank/DDBJ databases">
        <title>Sequencing the genomes of 1000 actinobacteria strains.</title>
        <authorList>
            <person name="Klenk H.-P."/>
        </authorList>
    </citation>
    <scope>NUCLEOTIDE SEQUENCE [LARGE SCALE GENOMIC DNA]</scope>
    <source>
        <strain evidence="2 3">DSM 44709</strain>
    </source>
</reference>
<accession>A0AAE3W6S4</accession>
<name>A0AAE3W6S4_9ACTN</name>
<proteinExistence type="predicted"/>
<feature type="region of interest" description="Disordered" evidence="1">
    <location>
        <begin position="126"/>
        <end position="148"/>
    </location>
</feature>
<evidence type="ECO:0000313" key="3">
    <source>
        <dbReference type="Proteomes" id="UP001240236"/>
    </source>
</evidence>
<organism evidence="2 3">
    <name type="scientific">Catenuloplanes indicus</name>
    <dbReference type="NCBI Taxonomy" id="137267"/>
    <lineage>
        <taxon>Bacteria</taxon>
        <taxon>Bacillati</taxon>
        <taxon>Actinomycetota</taxon>
        <taxon>Actinomycetes</taxon>
        <taxon>Micromonosporales</taxon>
        <taxon>Micromonosporaceae</taxon>
        <taxon>Catenuloplanes</taxon>
    </lineage>
</organism>